<protein>
    <recommendedName>
        <fullName evidence="10">Flagellar protein FliL</fullName>
    </recommendedName>
</protein>
<dbReference type="OrthoDB" id="5297029at2"/>
<proteinExistence type="inferred from homology"/>
<comment type="subcellular location">
    <subcellularLocation>
        <location evidence="10">Cell inner membrane</location>
    </subcellularLocation>
    <subcellularLocation>
        <location evidence="2">Cell membrane</location>
        <topology evidence="2">Single-pass membrane protein</topology>
    </subcellularLocation>
</comment>
<keyword evidence="5 10" id="KW-0145">Chemotaxis</keyword>
<keyword evidence="4" id="KW-1003">Cell membrane</keyword>
<dbReference type="Pfam" id="PF03748">
    <property type="entry name" value="FliL"/>
    <property type="match status" value="1"/>
</dbReference>
<dbReference type="PANTHER" id="PTHR35091:SF2">
    <property type="entry name" value="FLAGELLAR PROTEIN FLIL"/>
    <property type="match status" value="1"/>
</dbReference>
<dbReference type="GO" id="GO:0009425">
    <property type="term" value="C:bacterial-type flagellum basal body"/>
    <property type="evidence" value="ECO:0007669"/>
    <property type="project" value="InterPro"/>
</dbReference>
<keyword evidence="13" id="KW-0969">Cilium</keyword>
<evidence type="ECO:0000256" key="8">
    <source>
        <dbReference type="ARBA" id="ARBA00022989"/>
    </source>
</evidence>
<evidence type="ECO:0000256" key="6">
    <source>
        <dbReference type="ARBA" id="ARBA00022692"/>
    </source>
</evidence>
<evidence type="ECO:0000256" key="3">
    <source>
        <dbReference type="ARBA" id="ARBA00008281"/>
    </source>
</evidence>
<feature type="transmembrane region" description="Helical" evidence="10">
    <location>
        <begin position="21"/>
        <end position="44"/>
    </location>
</feature>
<evidence type="ECO:0000256" key="11">
    <source>
        <dbReference type="SAM" id="MobiDB-lite"/>
    </source>
</evidence>
<evidence type="ECO:0000256" key="1">
    <source>
        <dbReference type="ARBA" id="ARBA00002254"/>
    </source>
</evidence>
<keyword evidence="6 10" id="KW-0812">Transmembrane</keyword>
<evidence type="ECO:0000313" key="14">
    <source>
        <dbReference type="Proteomes" id="UP000192721"/>
    </source>
</evidence>
<accession>A0A1W0D612</accession>
<dbReference type="GeneID" id="58560483"/>
<comment type="similarity">
    <text evidence="3 10">Belongs to the FliL family.</text>
</comment>
<dbReference type="RefSeq" id="WP_019099991.1">
    <property type="nucleotide sequence ID" value="NZ_AP019312.1"/>
</dbReference>
<keyword evidence="7 10" id="KW-0283">Flagellar rotation</keyword>
<comment type="caution">
    <text evidence="13">The sequence shown here is derived from an EMBL/GenBank/DDBJ whole genome shotgun (WGS) entry which is preliminary data.</text>
</comment>
<evidence type="ECO:0000256" key="7">
    <source>
        <dbReference type="ARBA" id="ARBA00022779"/>
    </source>
</evidence>
<evidence type="ECO:0000313" key="15">
    <source>
        <dbReference type="Proteomes" id="UP000664349"/>
    </source>
</evidence>
<evidence type="ECO:0000256" key="4">
    <source>
        <dbReference type="ARBA" id="ARBA00022475"/>
    </source>
</evidence>
<dbReference type="EMBL" id="JAFLRD010000013">
    <property type="protein sequence ID" value="MBO0417126.1"/>
    <property type="molecule type" value="Genomic_DNA"/>
</dbReference>
<dbReference type="InterPro" id="IPR005503">
    <property type="entry name" value="FliL"/>
</dbReference>
<keyword evidence="10" id="KW-0997">Cell inner membrane</keyword>
<keyword evidence="15" id="KW-1185">Reference proteome</keyword>
<sequence length="174" mass="18754">MAEDKKAEKAEKKAGGGGGKLMLIVIILLVLVLAAVGGLAAYMFTNMNKPAAAGEHAEQTKEKPKKKKEGPPIFEKLDTFVVNLAGNDGSLLQVDMQAELADEEAKKKFTDYAPKIRSALILLLSSKSAVELATPDGKVRLKAQVKQIINESMDAGEEQPVESVLFTSFIIQKQ</sequence>
<reference evidence="13 14" key="1">
    <citation type="submission" date="2017-02" db="EMBL/GenBank/DDBJ databases">
        <title>Chromobacterium haemolyticum H5244.</title>
        <authorList>
            <person name="Gulvik C.A."/>
        </authorList>
    </citation>
    <scope>NUCLEOTIDE SEQUENCE [LARGE SCALE GENOMIC DNA]</scope>
    <source>
        <strain evidence="13 14">H5244</strain>
    </source>
</reference>
<name>A0A1W0D612_9NEIS</name>
<organism evidence="13 14">
    <name type="scientific">Chromobacterium haemolyticum</name>
    <dbReference type="NCBI Taxonomy" id="394935"/>
    <lineage>
        <taxon>Bacteria</taxon>
        <taxon>Pseudomonadati</taxon>
        <taxon>Pseudomonadota</taxon>
        <taxon>Betaproteobacteria</taxon>
        <taxon>Neisseriales</taxon>
        <taxon>Chromobacteriaceae</taxon>
        <taxon>Chromobacterium</taxon>
    </lineage>
</organism>
<keyword evidence="13" id="KW-0966">Cell projection</keyword>
<gene>
    <name evidence="13" type="ORF">B0T45_06525</name>
    <name evidence="12" type="ORF">J1C50_16570</name>
</gene>
<dbReference type="PANTHER" id="PTHR35091">
    <property type="entry name" value="FLAGELLAR PROTEIN FLIL"/>
    <property type="match status" value="1"/>
</dbReference>
<dbReference type="AlphaFoldDB" id="A0A1W0D612"/>
<evidence type="ECO:0000256" key="10">
    <source>
        <dbReference type="RuleBase" id="RU364125"/>
    </source>
</evidence>
<dbReference type="Proteomes" id="UP000664349">
    <property type="component" value="Unassembled WGS sequence"/>
</dbReference>
<evidence type="ECO:0000313" key="13">
    <source>
        <dbReference type="EMBL" id="OQS42434.1"/>
    </source>
</evidence>
<dbReference type="GO" id="GO:0071978">
    <property type="term" value="P:bacterial-type flagellum-dependent swarming motility"/>
    <property type="evidence" value="ECO:0007669"/>
    <property type="project" value="TreeGrafter"/>
</dbReference>
<dbReference type="EMBL" id="MUKV01000005">
    <property type="protein sequence ID" value="OQS42434.1"/>
    <property type="molecule type" value="Genomic_DNA"/>
</dbReference>
<dbReference type="GO" id="GO:0006935">
    <property type="term" value="P:chemotaxis"/>
    <property type="evidence" value="ECO:0007669"/>
    <property type="project" value="UniProtKB-KW"/>
</dbReference>
<comment type="function">
    <text evidence="1 10">Controls the rotational direction of flagella during chemotaxis.</text>
</comment>
<keyword evidence="8 10" id="KW-1133">Transmembrane helix</keyword>
<evidence type="ECO:0000256" key="9">
    <source>
        <dbReference type="ARBA" id="ARBA00023136"/>
    </source>
</evidence>
<evidence type="ECO:0000256" key="2">
    <source>
        <dbReference type="ARBA" id="ARBA00004162"/>
    </source>
</evidence>
<dbReference type="GO" id="GO:0005886">
    <property type="term" value="C:plasma membrane"/>
    <property type="evidence" value="ECO:0007669"/>
    <property type="project" value="UniProtKB-SubCell"/>
</dbReference>
<keyword evidence="9 10" id="KW-0472">Membrane</keyword>
<dbReference type="Proteomes" id="UP000192721">
    <property type="component" value="Unassembled WGS sequence"/>
</dbReference>
<feature type="region of interest" description="Disordered" evidence="11">
    <location>
        <begin position="52"/>
        <end position="71"/>
    </location>
</feature>
<keyword evidence="13" id="KW-0282">Flagellum</keyword>
<evidence type="ECO:0000313" key="12">
    <source>
        <dbReference type="EMBL" id="MBO0417126.1"/>
    </source>
</evidence>
<reference evidence="12 15" key="2">
    <citation type="submission" date="2021-03" db="EMBL/GenBank/DDBJ databases">
        <title>First Case of infection caused by Chromobacterium haemolyticum derived from water in China.</title>
        <authorList>
            <person name="Chen J."/>
            <person name="Liu C."/>
        </authorList>
    </citation>
    <scope>NUCLEOTIDE SEQUENCE [LARGE SCALE GENOMIC DNA]</scope>
    <source>
        <strain evidence="12 15">WJ-5</strain>
    </source>
</reference>
<evidence type="ECO:0000256" key="5">
    <source>
        <dbReference type="ARBA" id="ARBA00022500"/>
    </source>
</evidence>